<dbReference type="GO" id="GO:0006950">
    <property type="term" value="P:response to stress"/>
    <property type="evidence" value="ECO:0007669"/>
    <property type="project" value="TreeGrafter"/>
</dbReference>
<accession>A0A6N7VIY5</accession>
<evidence type="ECO:0000259" key="1">
    <source>
        <dbReference type="PROSITE" id="PS50995"/>
    </source>
</evidence>
<gene>
    <name evidence="2" type="ORF">FYJ55_07920</name>
</gene>
<dbReference type="EMBL" id="VUMR01000045">
    <property type="protein sequence ID" value="MSS56812.1"/>
    <property type="molecule type" value="Genomic_DNA"/>
</dbReference>
<dbReference type="InterPro" id="IPR000835">
    <property type="entry name" value="HTH_MarR-typ"/>
</dbReference>
<dbReference type="SMART" id="SM00347">
    <property type="entry name" value="HTH_MARR"/>
    <property type="match status" value="1"/>
</dbReference>
<protein>
    <submittedName>
        <fullName evidence="2">MarR family transcriptional regulator</fullName>
    </submittedName>
</protein>
<evidence type="ECO:0000313" key="3">
    <source>
        <dbReference type="Proteomes" id="UP000434241"/>
    </source>
</evidence>
<dbReference type="PANTHER" id="PTHR33164:SF101">
    <property type="entry name" value="TRANSCRIPTIONAL REPRESSOR MPRA"/>
    <property type="match status" value="1"/>
</dbReference>
<dbReference type="InterPro" id="IPR036388">
    <property type="entry name" value="WH-like_DNA-bd_sf"/>
</dbReference>
<dbReference type="Gene3D" id="1.10.10.10">
    <property type="entry name" value="Winged helix-like DNA-binding domain superfamily/Winged helix DNA-binding domain"/>
    <property type="match status" value="1"/>
</dbReference>
<dbReference type="GO" id="GO:0003700">
    <property type="term" value="F:DNA-binding transcription factor activity"/>
    <property type="evidence" value="ECO:0007669"/>
    <property type="project" value="InterPro"/>
</dbReference>
<dbReference type="AlphaFoldDB" id="A0A6N7VIY5"/>
<evidence type="ECO:0000313" key="2">
    <source>
        <dbReference type="EMBL" id="MSS56812.1"/>
    </source>
</evidence>
<keyword evidence="3" id="KW-1185">Reference proteome</keyword>
<dbReference type="SUPFAM" id="SSF46785">
    <property type="entry name" value="Winged helix' DNA-binding domain"/>
    <property type="match status" value="1"/>
</dbReference>
<proteinExistence type="predicted"/>
<dbReference type="InterPro" id="IPR036390">
    <property type="entry name" value="WH_DNA-bd_sf"/>
</dbReference>
<dbReference type="InterPro" id="IPR039422">
    <property type="entry name" value="MarR/SlyA-like"/>
</dbReference>
<dbReference type="PANTHER" id="PTHR33164">
    <property type="entry name" value="TRANSCRIPTIONAL REGULATOR, MARR FAMILY"/>
    <property type="match status" value="1"/>
</dbReference>
<feature type="domain" description="HTH marR-type" evidence="1">
    <location>
        <begin position="11"/>
        <end position="145"/>
    </location>
</feature>
<comment type="caution">
    <text evidence="2">The sequence shown here is derived from an EMBL/GenBank/DDBJ whole genome shotgun (WGS) entry which is preliminary data.</text>
</comment>
<dbReference type="Pfam" id="PF12802">
    <property type="entry name" value="MarR_2"/>
    <property type="match status" value="1"/>
</dbReference>
<dbReference type="PRINTS" id="PR00598">
    <property type="entry name" value="HTHMARR"/>
</dbReference>
<reference evidence="2 3" key="1">
    <citation type="submission" date="2019-08" db="EMBL/GenBank/DDBJ databases">
        <title>In-depth cultivation of the pig gut microbiome towards novel bacterial diversity and tailored functional studies.</title>
        <authorList>
            <person name="Wylensek D."/>
            <person name="Hitch T.C.A."/>
            <person name="Clavel T."/>
        </authorList>
    </citation>
    <scope>NUCLEOTIDE SEQUENCE [LARGE SCALE GENOMIC DNA]</scope>
    <source>
        <strain evidence="2 3">LKV-472-APC-3</strain>
    </source>
</reference>
<dbReference type="Proteomes" id="UP000434241">
    <property type="component" value="Unassembled WGS sequence"/>
</dbReference>
<sequence>MEMMVRKMCDNNEIGFYFSLIKKKMDKHMNEGLKKYDLTKSQQDVLGYLHFTDKDPVIQRDIEEHFHISNPTVTGILNRLEQKGFIERKLNQKDKRVRAIVLTQKEQDLHEDIVKQIRTMESRFGNVLGDEKKVQLLEILKELAENLE</sequence>
<name>A0A6N7VIY5_9FIRM</name>
<organism evidence="2 3">
    <name type="scientific">Holdemanella porci</name>
    <dbReference type="NCBI Taxonomy" id="2652276"/>
    <lineage>
        <taxon>Bacteria</taxon>
        <taxon>Bacillati</taxon>
        <taxon>Bacillota</taxon>
        <taxon>Erysipelotrichia</taxon>
        <taxon>Erysipelotrichales</taxon>
        <taxon>Erysipelotrichaceae</taxon>
        <taxon>Holdemanella</taxon>
    </lineage>
</organism>
<dbReference type="PROSITE" id="PS50995">
    <property type="entry name" value="HTH_MARR_2"/>
    <property type="match status" value="1"/>
</dbReference>